<evidence type="ECO:0000256" key="1">
    <source>
        <dbReference type="ARBA" id="ARBA00022801"/>
    </source>
</evidence>
<dbReference type="eggNOG" id="COG1011">
    <property type="taxonomic scope" value="Bacteria"/>
</dbReference>
<gene>
    <name evidence="2" type="ordered locus">RPE_2935</name>
</gene>
<dbReference type="InterPro" id="IPR006439">
    <property type="entry name" value="HAD-SF_hydro_IA"/>
</dbReference>
<evidence type="ECO:0000313" key="2">
    <source>
        <dbReference type="EMBL" id="ABJ06872.1"/>
    </source>
</evidence>
<dbReference type="InterPro" id="IPR023214">
    <property type="entry name" value="HAD_sf"/>
</dbReference>
<dbReference type="SFLD" id="SFLDG01129">
    <property type="entry name" value="C1.5:_HAD__Beta-PGM__Phosphata"/>
    <property type="match status" value="1"/>
</dbReference>
<dbReference type="InterPro" id="IPR036412">
    <property type="entry name" value="HAD-like_sf"/>
</dbReference>
<name>Q07MG2_RHOP5</name>
<dbReference type="Gene3D" id="1.10.150.750">
    <property type="match status" value="1"/>
</dbReference>
<reference evidence="2" key="1">
    <citation type="submission" date="2006-09" db="EMBL/GenBank/DDBJ databases">
        <title>Complete sequence of Rhodopseudomonas palustris BisA53.</title>
        <authorList>
            <consortium name="US DOE Joint Genome Institute"/>
            <person name="Copeland A."/>
            <person name="Lucas S."/>
            <person name="Lapidus A."/>
            <person name="Barry K."/>
            <person name="Detter J.C."/>
            <person name="Glavina del Rio T."/>
            <person name="Hammon N."/>
            <person name="Israni S."/>
            <person name="Dalin E."/>
            <person name="Tice H."/>
            <person name="Pitluck S."/>
            <person name="Chain P."/>
            <person name="Malfatti S."/>
            <person name="Shin M."/>
            <person name="Vergez L."/>
            <person name="Schmutz J."/>
            <person name="Larimer F."/>
            <person name="Land M."/>
            <person name="Hauser L."/>
            <person name="Pelletier D.A."/>
            <person name="Kyrpides N."/>
            <person name="Kim E."/>
            <person name="Harwood C.S."/>
            <person name="Oda Y."/>
            <person name="Richardson P."/>
        </authorList>
    </citation>
    <scope>NUCLEOTIDE SEQUENCE [LARGE SCALE GENOMIC DNA]</scope>
    <source>
        <strain evidence="2">BisA53</strain>
    </source>
</reference>
<accession>Q07MG2</accession>
<dbReference type="Pfam" id="PF00702">
    <property type="entry name" value="Hydrolase"/>
    <property type="match status" value="1"/>
</dbReference>
<dbReference type="HOGENOM" id="CLU_045011_3_0_5"/>
<dbReference type="EMBL" id="CP000463">
    <property type="protein sequence ID" value="ABJ06872.1"/>
    <property type="molecule type" value="Genomic_DNA"/>
</dbReference>
<dbReference type="CDD" id="cd02588">
    <property type="entry name" value="HAD_L2-DEX"/>
    <property type="match status" value="1"/>
</dbReference>
<dbReference type="KEGG" id="rpe:RPE_2935"/>
<organism evidence="2">
    <name type="scientific">Rhodopseudomonas palustris (strain BisA53)</name>
    <dbReference type="NCBI Taxonomy" id="316055"/>
    <lineage>
        <taxon>Bacteria</taxon>
        <taxon>Pseudomonadati</taxon>
        <taxon>Pseudomonadota</taxon>
        <taxon>Alphaproteobacteria</taxon>
        <taxon>Hyphomicrobiales</taxon>
        <taxon>Nitrobacteraceae</taxon>
        <taxon>Rhodopseudomonas</taxon>
    </lineage>
</organism>
<dbReference type="PANTHER" id="PTHR43316">
    <property type="entry name" value="HYDROLASE, HALOACID DELAHOGENASE-RELATED"/>
    <property type="match status" value="1"/>
</dbReference>
<proteinExistence type="predicted"/>
<dbReference type="Gene3D" id="3.40.50.1000">
    <property type="entry name" value="HAD superfamily/HAD-like"/>
    <property type="match status" value="1"/>
</dbReference>
<keyword evidence="1" id="KW-0378">Hydrolase</keyword>
<dbReference type="SFLD" id="SFLDS00003">
    <property type="entry name" value="Haloacid_Dehalogenase"/>
    <property type="match status" value="1"/>
</dbReference>
<protein>
    <submittedName>
        <fullName evidence="2">Haloacid dehalogenase, type II</fullName>
    </submittedName>
</protein>
<dbReference type="AlphaFoldDB" id="Q07MG2"/>
<dbReference type="InterPro" id="IPR051540">
    <property type="entry name" value="S-2-haloacid_dehalogenase"/>
</dbReference>
<dbReference type="InterPro" id="IPR006328">
    <property type="entry name" value="2-HAD"/>
</dbReference>
<dbReference type="NCBIfam" id="TIGR01493">
    <property type="entry name" value="HAD-SF-IA-v2"/>
    <property type="match status" value="1"/>
</dbReference>
<dbReference type="NCBIfam" id="TIGR01428">
    <property type="entry name" value="HAD_type_II"/>
    <property type="match status" value="1"/>
</dbReference>
<dbReference type="SUPFAM" id="SSF56784">
    <property type="entry name" value="HAD-like"/>
    <property type="match status" value="1"/>
</dbReference>
<dbReference type="STRING" id="316055.RPE_2935"/>
<dbReference type="PANTHER" id="PTHR43316:SF3">
    <property type="entry name" value="HALOACID DEHALOGENASE, TYPE II (AFU_ORTHOLOGUE AFUA_2G07750)-RELATED"/>
    <property type="match status" value="1"/>
</dbReference>
<dbReference type="PRINTS" id="PR00413">
    <property type="entry name" value="HADHALOGNASE"/>
</dbReference>
<sequence>MRAMPDLHLVKAMVFDVFGTVVDWRTSLIGDFTHWSENHGISADWPALVDAWRQAHVPAMEEVRQHPERGFQPLDVLHRQSLERLVEEFGIKDLAELHLDYLNRGWHRLNPWPDSVEGLTALKRNFIIAPLSNGNVALLTNMAKYAGLPWDLILSAELFEHYKPDPETYLGAARLLGLRPDQVMMVAAHNYDLAAAQALGLRTAFVPRTTEYGPLQVRDFEAEGTWDLVAKDFVDLAAKMGC</sequence>
<dbReference type="GO" id="GO:0019120">
    <property type="term" value="F:hydrolase activity, acting on acid halide bonds, in C-halide compounds"/>
    <property type="evidence" value="ECO:0007669"/>
    <property type="project" value="InterPro"/>
</dbReference>